<dbReference type="AlphaFoldDB" id="A0A511XCH6"/>
<comment type="subcellular location">
    <subcellularLocation>
        <location evidence="2">Periplasm</location>
    </subcellularLocation>
</comment>
<comment type="similarity">
    <text evidence="3">Belongs to the peptidase S1C family.</text>
</comment>
<dbReference type="InterPro" id="IPR009003">
    <property type="entry name" value="Peptidase_S1_PA"/>
</dbReference>
<name>A0A511XCH6_9PROT</name>
<gene>
    <name evidence="14" type="ORF">ANI02nite_25510</name>
</gene>
<dbReference type="SMART" id="SM00228">
    <property type="entry name" value="PDZ"/>
    <property type="match status" value="1"/>
</dbReference>
<evidence type="ECO:0000313" key="14">
    <source>
        <dbReference type="EMBL" id="GEN60667.1"/>
    </source>
</evidence>
<dbReference type="Pfam" id="PF13365">
    <property type="entry name" value="Trypsin_2"/>
    <property type="match status" value="1"/>
</dbReference>
<evidence type="ECO:0000313" key="15">
    <source>
        <dbReference type="Proteomes" id="UP000321635"/>
    </source>
</evidence>
<comment type="catalytic activity">
    <reaction evidence="1">
        <text>Acts on substrates that are at least partially unfolded. The cleavage site P1 residue is normally between a pair of hydrophobic residues, such as Val-|-Val.</text>
        <dbReference type="EC" id="3.4.21.107"/>
    </reaction>
</comment>
<evidence type="ECO:0000256" key="12">
    <source>
        <dbReference type="SAM" id="MobiDB-lite"/>
    </source>
</evidence>
<feature type="domain" description="PDZ" evidence="13">
    <location>
        <begin position="274"/>
        <end position="346"/>
    </location>
</feature>
<protein>
    <recommendedName>
        <fullName evidence="5">Probable periplasmic serine endoprotease DegP-like</fullName>
        <ecNumber evidence="4">3.4.21.107</ecNumber>
    </recommendedName>
    <alternativeName>
        <fullName evidence="11">Protease Do</fullName>
    </alternativeName>
</protein>
<evidence type="ECO:0000256" key="6">
    <source>
        <dbReference type="ARBA" id="ARBA00022670"/>
    </source>
</evidence>
<sequence length="375" mass="38776">MLALTGLGAAGAGSATMLARAETARATELPTPTPLVQGLPMTFAPLVKKVVPAVVNIAVTREVDPSSGKRIHVLPDVKGTPLERRFRERLRKHGEDMLGAGSGFIIDPSGVIVTNNHVVGDANNISVSLANGRELPARVLGSDDLTDIAVIKVESLVPLPYVSWGDSRQVQVGDWIMAAGNPFGLGSSVTAGIVSARGRDIGASPFDDFLQLDAPINPGNSGGPTFNMQGEVIAINTAIVSPTGGSVGIGFSIPSEIVIPVVEQLRRTGHIDRGWLGVTLEDDAGTDGARVVDIDKGGPGAKATLRRGDVVIAFGTDHVENARGLIRAVAAAKPGATTTLTVRRKTANVVLQVQIGARPADDSRDGDADGDNDGP</sequence>
<dbReference type="Gene3D" id="2.30.42.10">
    <property type="match status" value="1"/>
</dbReference>
<evidence type="ECO:0000256" key="3">
    <source>
        <dbReference type="ARBA" id="ARBA00010541"/>
    </source>
</evidence>
<keyword evidence="6" id="KW-0645">Protease</keyword>
<evidence type="ECO:0000256" key="7">
    <source>
        <dbReference type="ARBA" id="ARBA00022764"/>
    </source>
</evidence>
<dbReference type="InterPro" id="IPR036034">
    <property type="entry name" value="PDZ_sf"/>
</dbReference>
<accession>A0A511XCH6</accession>
<evidence type="ECO:0000259" key="13">
    <source>
        <dbReference type="SMART" id="SM00228"/>
    </source>
</evidence>
<keyword evidence="9" id="KW-0720">Serine protease</keyword>
<keyword evidence="7" id="KW-0574">Periplasm</keyword>
<reference evidence="14 15" key="1">
    <citation type="submission" date="2019-07" db="EMBL/GenBank/DDBJ databases">
        <title>Whole genome shotgun sequence of Acetobacter nitrogenifigens NBRC 105050.</title>
        <authorList>
            <person name="Hosoyama A."/>
            <person name="Uohara A."/>
            <person name="Ohji S."/>
            <person name="Ichikawa N."/>
        </authorList>
    </citation>
    <scope>NUCLEOTIDE SEQUENCE [LARGE SCALE GENOMIC DNA]</scope>
    <source>
        <strain evidence="14 15">NBRC 105050</strain>
    </source>
</reference>
<feature type="region of interest" description="Disordered" evidence="12">
    <location>
        <begin position="356"/>
        <end position="375"/>
    </location>
</feature>
<dbReference type="SUPFAM" id="SSF50494">
    <property type="entry name" value="Trypsin-like serine proteases"/>
    <property type="match status" value="1"/>
</dbReference>
<dbReference type="PANTHER" id="PTHR22939:SF130">
    <property type="entry name" value="PERIPLASMIC SERINE ENDOPROTEASE DEGP-LIKE-RELATED"/>
    <property type="match status" value="1"/>
</dbReference>
<dbReference type="PRINTS" id="PR00834">
    <property type="entry name" value="PROTEASES2C"/>
</dbReference>
<dbReference type="PANTHER" id="PTHR22939">
    <property type="entry name" value="SERINE PROTEASE FAMILY S1C HTRA-RELATED"/>
    <property type="match status" value="1"/>
</dbReference>
<dbReference type="GO" id="GO:0042597">
    <property type="term" value="C:periplasmic space"/>
    <property type="evidence" value="ECO:0007669"/>
    <property type="project" value="UniProtKB-SubCell"/>
</dbReference>
<evidence type="ECO:0000256" key="8">
    <source>
        <dbReference type="ARBA" id="ARBA00022801"/>
    </source>
</evidence>
<dbReference type="EC" id="3.4.21.107" evidence="4"/>
<dbReference type="GO" id="GO:0006508">
    <property type="term" value="P:proteolysis"/>
    <property type="evidence" value="ECO:0007669"/>
    <property type="project" value="UniProtKB-KW"/>
</dbReference>
<keyword evidence="15" id="KW-1185">Reference proteome</keyword>
<proteinExistence type="inferred from homology"/>
<keyword evidence="8" id="KW-0378">Hydrolase</keyword>
<evidence type="ECO:0000256" key="5">
    <source>
        <dbReference type="ARBA" id="ARBA00013958"/>
    </source>
</evidence>
<dbReference type="InterPro" id="IPR001478">
    <property type="entry name" value="PDZ"/>
</dbReference>
<dbReference type="Proteomes" id="UP000321635">
    <property type="component" value="Unassembled WGS sequence"/>
</dbReference>
<evidence type="ECO:0000256" key="11">
    <source>
        <dbReference type="ARBA" id="ARBA00032850"/>
    </source>
</evidence>
<dbReference type="GO" id="GO:0004252">
    <property type="term" value="F:serine-type endopeptidase activity"/>
    <property type="evidence" value="ECO:0007669"/>
    <property type="project" value="InterPro"/>
</dbReference>
<comment type="caution">
    <text evidence="14">The sequence shown here is derived from an EMBL/GenBank/DDBJ whole genome shotgun (WGS) entry which is preliminary data.</text>
</comment>
<evidence type="ECO:0000256" key="1">
    <source>
        <dbReference type="ARBA" id="ARBA00001772"/>
    </source>
</evidence>
<evidence type="ECO:0000256" key="4">
    <source>
        <dbReference type="ARBA" id="ARBA00013035"/>
    </source>
</evidence>
<evidence type="ECO:0000256" key="2">
    <source>
        <dbReference type="ARBA" id="ARBA00004418"/>
    </source>
</evidence>
<dbReference type="STRING" id="1120919.GCA_000429165_02653"/>
<evidence type="ECO:0000256" key="9">
    <source>
        <dbReference type="ARBA" id="ARBA00022825"/>
    </source>
</evidence>
<keyword evidence="10" id="KW-0346">Stress response</keyword>
<organism evidence="14 15">
    <name type="scientific">Acetobacter nitrogenifigens DSM 23921 = NBRC 105050</name>
    <dbReference type="NCBI Taxonomy" id="1120919"/>
    <lineage>
        <taxon>Bacteria</taxon>
        <taxon>Pseudomonadati</taxon>
        <taxon>Pseudomonadota</taxon>
        <taxon>Alphaproteobacteria</taxon>
        <taxon>Acetobacterales</taxon>
        <taxon>Acetobacteraceae</taxon>
        <taxon>Acetobacter</taxon>
    </lineage>
</organism>
<dbReference type="SUPFAM" id="SSF50156">
    <property type="entry name" value="PDZ domain-like"/>
    <property type="match status" value="1"/>
</dbReference>
<dbReference type="InterPro" id="IPR001940">
    <property type="entry name" value="Peptidase_S1C"/>
</dbReference>
<dbReference type="Pfam" id="PF13180">
    <property type="entry name" value="PDZ_2"/>
    <property type="match status" value="1"/>
</dbReference>
<dbReference type="Gene3D" id="2.40.10.120">
    <property type="match status" value="1"/>
</dbReference>
<evidence type="ECO:0000256" key="10">
    <source>
        <dbReference type="ARBA" id="ARBA00023016"/>
    </source>
</evidence>
<dbReference type="EMBL" id="BJYF01000020">
    <property type="protein sequence ID" value="GEN60667.1"/>
    <property type="molecule type" value="Genomic_DNA"/>
</dbReference>